<keyword evidence="1" id="KW-0472">Membrane</keyword>
<gene>
    <name evidence="2" type="ORF">GCM10011383_05790</name>
</gene>
<name>A0ABQ1TKK3_9BACT</name>
<proteinExistence type="predicted"/>
<keyword evidence="1" id="KW-1133">Transmembrane helix</keyword>
<evidence type="ECO:0000313" key="2">
    <source>
        <dbReference type="EMBL" id="GGE97852.1"/>
    </source>
</evidence>
<keyword evidence="1" id="KW-0812">Transmembrane</keyword>
<keyword evidence="3" id="KW-1185">Reference proteome</keyword>
<feature type="transmembrane region" description="Helical" evidence="1">
    <location>
        <begin position="30"/>
        <end position="49"/>
    </location>
</feature>
<evidence type="ECO:0000256" key="1">
    <source>
        <dbReference type="SAM" id="Phobius"/>
    </source>
</evidence>
<accession>A0ABQ1TKK3</accession>
<dbReference type="RefSeq" id="WP_188810730.1">
    <property type="nucleotide sequence ID" value="NZ_BMHT01000001.1"/>
</dbReference>
<organism evidence="2 3">
    <name type="scientific">Hymenobacter cavernae</name>
    <dbReference type="NCBI Taxonomy" id="2044852"/>
    <lineage>
        <taxon>Bacteria</taxon>
        <taxon>Pseudomonadati</taxon>
        <taxon>Bacteroidota</taxon>
        <taxon>Cytophagia</taxon>
        <taxon>Cytophagales</taxon>
        <taxon>Hymenobacteraceae</taxon>
        <taxon>Hymenobacter</taxon>
    </lineage>
</organism>
<dbReference type="Proteomes" id="UP000632273">
    <property type="component" value="Unassembled WGS sequence"/>
</dbReference>
<dbReference type="EMBL" id="BMHT01000001">
    <property type="protein sequence ID" value="GGE97852.1"/>
    <property type="molecule type" value="Genomic_DNA"/>
</dbReference>
<evidence type="ECO:0000313" key="3">
    <source>
        <dbReference type="Proteomes" id="UP000632273"/>
    </source>
</evidence>
<comment type="caution">
    <text evidence="2">The sequence shown here is derived from an EMBL/GenBank/DDBJ whole genome shotgun (WGS) entry which is preliminary data.</text>
</comment>
<sequence length="164" mass="18040">MTNLLWSALNLALVLGLLYTSFQATQLVRQHIGSGTALFFVFGLLLIGCGKSTKQQIASSNLLSHIPKDAPLGNASSHQAINLGGSNKLELRAEYYQENGKVRPRGLYATVSGFMVGHTWQPNGGFLEQSGRHLRYHTFLTHNWNLLGVQVFTQTEEFSGAMSM</sequence>
<reference evidence="3" key="1">
    <citation type="journal article" date="2019" name="Int. J. Syst. Evol. Microbiol.">
        <title>The Global Catalogue of Microorganisms (GCM) 10K type strain sequencing project: providing services to taxonomists for standard genome sequencing and annotation.</title>
        <authorList>
            <consortium name="The Broad Institute Genomics Platform"/>
            <consortium name="The Broad Institute Genome Sequencing Center for Infectious Disease"/>
            <person name="Wu L."/>
            <person name="Ma J."/>
        </authorList>
    </citation>
    <scope>NUCLEOTIDE SEQUENCE [LARGE SCALE GENOMIC DNA]</scope>
    <source>
        <strain evidence="3">CGMCC 1.15197</strain>
    </source>
</reference>
<protein>
    <submittedName>
        <fullName evidence="2">Uncharacterized protein</fullName>
    </submittedName>
</protein>